<reference evidence="13 14" key="1">
    <citation type="submission" date="2015-03" db="EMBL/GenBank/DDBJ databases">
        <title>Draft Genome Sequence of Burkholderia andropogonis type strain ICMP2807, isolated from Sorghum bicolor.</title>
        <authorList>
            <person name="Lopes-Santos L."/>
            <person name="Castro D.B."/>
            <person name="Ottoboni L.M."/>
            <person name="Park D."/>
            <person name="Weirc B.S."/>
            <person name="Destefano S.A."/>
        </authorList>
    </citation>
    <scope>NUCLEOTIDE SEQUENCE [LARGE SCALE GENOMIC DNA]</scope>
    <source>
        <strain evidence="13 14">ICMP2807</strain>
    </source>
</reference>
<dbReference type="Gene3D" id="1.10.4030.10">
    <property type="entry name" value="Porin chaperone SurA, peptide-binding domain"/>
    <property type="match status" value="1"/>
</dbReference>
<dbReference type="Proteomes" id="UP000033618">
    <property type="component" value="Unassembled WGS sequence"/>
</dbReference>
<evidence type="ECO:0000256" key="3">
    <source>
        <dbReference type="ARBA" id="ARBA00022519"/>
    </source>
</evidence>
<evidence type="ECO:0000256" key="10">
    <source>
        <dbReference type="ARBA" id="ARBA00042775"/>
    </source>
</evidence>
<feature type="domain" description="PpiC" evidence="12">
    <location>
        <begin position="269"/>
        <end position="372"/>
    </location>
</feature>
<keyword evidence="14" id="KW-1185">Reference proteome</keyword>
<dbReference type="AlphaFoldDB" id="A0A0F5JZ96"/>
<dbReference type="SUPFAM" id="SSF109998">
    <property type="entry name" value="Triger factor/SurA peptide-binding domain-like"/>
    <property type="match status" value="1"/>
</dbReference>
<dbReference type="SUPFAM" id="SSF54534">
    <property type="entry name" value="FKBP-like"/>
    <property type="match status" value="1"/>
</dbReference>
<comment type="similarity">
    <text evidence="8">Belongs to the PpiD chaperone family.</text>
</comment>
<organism evidence="13 14">
    <name type="scientific">Robbsia andropogonis</name>
    <dbReference type="NCBI Taxonomy" id="28092"/>
    <lineage>
        <taxon>Bacteria</taxon>
        <taxon>Pseudomonadati</taxon>
        <taxon>Pseudomonadota</taxon>
        <taxon>Betaproteobacteria</taxon>
        <taxon>Burkholderiales</taxon>
        <taxon>Burkholderiaceae</taxon>
        <taxon>Robbsia</taxon>
    </lineage>
</organism>
<dbReference type="PANTHER" id="PTHR47529">
    <property type="entry name" value="PEPTIDYL-PROLYL CIS-TRANS ISOMERASE D"/>
    <property type="match status" value="1"/>
</dbReference>
<comment type="subcellular location">
    <subcellularLocation>
        <location evidence="1">Cell inner membrane</location>
        <topology evidence="1">Single-pass type II membrane protein</topology>
        <orientation evidence="1">Periplasmic side</orientation>
    </subcellularLocation>
</comment>
<protein>
    <recommendedName>
        <fullName evidence="9">Periplasmic chaperone PpiD</fullName>
    </recommendedName>
    <alternativeName>
        <fullName evidence="10">Periplasmic folding chaperone</fullName>
    </alternativeName>
</protein>
<evidence type="ECO:0000259" key="12">
    <source>
        <dbReference type="PROSITE" id="PS50198"/>
    </source>
</evidence>
<gene>
    <name evidence="13" type="ORF">WM40_12815</name>
</gene>
<comment type="caution">
    <text evidence="13">The sequence shown here is derived from an EMBL/GenBank/DDBJ whole genome shotgun (WGS) entry which is preliminary data.</text>
</comment>
<name>A0A0F5JZ96_9BURK</name>
<evidence type="ECO:0000256" key="2">
    <source>
        <dbReference type="ARBA" id="ARBA00022475"/>
    </source>
</evidence>
<dbReference type="PROSITE" id="PS50198">
    <property type="entry name" value="PPIC_PPIASE_2"/>
    <property type="match status" value="1"/>
</dbReference>
<dbReference type="PANTHER" id="PTHR47529:SF1">
    <property type="entry name" value="PERIPLASMIC CHAPERONE PPID"/>
    <property type="match status" value="1"/>
</dbReference>
<evidence type="ECO:0000256" key="6">
    <source>
        <dbReference type="ARBA" id="ARBA00023136"/>
    </source>
</evidence>
<dbReference type="PATRIC" id="fig|28092.6.peg.3017"/>
<dbReference type="Gene3D" id="3.10.50.40">
    <property type="match status" value="1"/>
</dbReference>
<keyword evidence="4" id="KW-0812">Transmembrane</keyword>
<dbReference type="OrthoDB" id="9812372at2"/>
<evidence type="ECO:0000256" key="4">
    <source>
        <dbReference type="ARBA" id="ARBA00022692"/>
    </source>
</evidence>
<dbReference type="EMBL" id="LAQU01000012">
    <property type="protein sequence ID" value="KKB63143.1"/>
    <property type="molecule type" value="Genomic_DNA"/>
</dbReference>
<keyword evidence="6" id="KW-0472">Membrane</keyword>
<dbReference type="InterPro" id="IPR052029">
    <property type="entry name" value="PpiD_chaperone"/>
</dbReference>
<dbReference type="GO" id="GO:0003755">
    <property type="term" value="F:peptidyl-prolyl cis-trans isomerase activity"/>
    <property type="evidence" value="ECO:0007669"/>
    <property type="project" value="UniProtKB-KW"/>
</dbReference>
<dbReference type="RefSeq" id="WP_024902996.1">
    <property type="nucleotide sequence ID" value="NZ_CADFGU010000002.1"/>
</dbReference>
<evidence type="ECO:0000256" key="11">
    <source>
        <dbReference type="PROSITE-ProRule" id="PRU00278"/>
    </source>
</evidence>
<keyword evidence="5" id="KW-1133">Transmembrane helix</keyword>
<keyword evidence="2" id="KW-1003">Cell membrane</keyword>
<dbReference type="InterPro" id="IPR046357">
    <property type="entry name" value="PPIase_dom_sf"/>
</dbReference>
<evidence type="ECO:0000256" key="5">
    <source>
        <dbReference type="ARBA" id="ARBA00022989"/>
    </source>
</evidence>
<keyword evidence="11" id="KW-0697">Rotamase</keyword>
<evidence type="ECO:0000313" key="13">
    <source>
        <dbReference type="EMBL" id="KKB63143.1"/>
    </source>
</evidence>
<evidence type="ECO:0000256" key="7">
    <source>
        <dbReference type="ARBA" id="ARBA00023186"/>
    </source>
</evidence>
<evidence type="ECO:0000256" key="8">
    <source>
        <dbReference type="ARBA" id="ARBA00038408"/>
    </source>
</evidence>
<evidence type="ECO:0000256" key="9">
    <source>
        <dbReference type="ARBA" id="ARBA00040743"/>
    </source>
</evidence>
<keyword evidence="11 13" id="KW-0413">Isomerase</keyword>
<proteinExistence type="inferred from homology"/>
<evidence type="ECO:0000313" key="14">
    <source>
        <dbReference type="Proteomes" id="UP000033618"/>
    </source>
</evidence>
<dbReference type="STRING" id="28092.WM40_12815"/>
<sequence length="649" mass="69873">MLDFIRSHRRLMMIILALFVVPGLGLVGIQGFRGMWDDSANAAKVNGDIITRQQFDAAVRDQNQRAQQMLGASYDASTFDTPAMRRSILDNMIRQQLVAQNTRDLNLTASDNAVRQSIMSIPAIASLKRPDGSFDQQAYAQLLAAQGLSGPQLDEMQRFQLASQQIAQNIVNTAFIPAALAQSLNAMITQQRDVRGLVLRAADYRAQAQPSEADIKAYYDAHHADFTTPEQARIEYVVLSAQALSAASVPSDADIQKYYQANLKQYQSEGQVRASHILIAVPKDASADVRAKAKAHALEVLKEVKAHPDRFAAIAKKESEDPGSADKGGDLGFFDHSMMVKPFADAAFALQKGQISDLVQSDFGYHIIEVTDTKPTVTRPLADVRDAIVRTLQAQAGTDKYAADTEGFSNAVYEQADSLKPAADKYGLAIKTATVTRRPAPNANAADPANNPKLLAAVFSDDALKSKHNTAAIDLGNNTMVSARVTSYQAAALQPFDQVREAARNKVVDEQASLLARKDGAAKLEALRKSPNSVSTAGFSPVTSVTRSNPQGLSQPVLSEVFKADASKLPVFVGVDVPDGGYAIYEITKVSSGAAADPAQVTQIEAQLSQMEGQAENDAYLTALRKRASVKIYDLSGDISQQQDGGSGN</sequence>
<dbReference type="GO" id="GO:0005886">
    <property type="term" value="C:plasma membrane"/>
    <property type="evidence" value="ECO:0007669"/>
    <property type="project" value="UniProtKB-SubCell"/>
</dbReference>
<dbReference type="InterPro" id="IPR000297">
    <property type="entry name" value="PPIase_PpiC"/>
</dbReference>
<dbReference type="Pfam" id="PF13624">
    <property type="entry name" value="SurA_N_3"/>
    <property type="match status" value="1"/>
</dbReference>
<keyword evidence="3" id="KW-0997">Cell inner membrane</keyword>
<evidence type="ECO:0000256" key="1">
    <source>
        <dbReference type="ARBA" id="ARBA00004382"/>
    </source>
</evidence>
<dbReference type="InterPro" id="IPR027304">
    <property type="entry name" value="Trigger_fact/SurA_dom_sf"/>
</dbReference>
<keyword evidence="7" id="KW-0143">Chaperone</keyword>
<accession>A0A0F5JZ96</accession>
<dbReference type="Pfam" id="PF13616">
    <property type="entry name" value="Rotamase_3"/>
    <property type="match status" value="1"/>
</dbReference>